<dbReference type="Pfam" id="PF13181">
    <property type="entry name" value="TPR_8"/>
    <property type="match status" value="2"/>
</dbReference>
<evidence type="ECO:0000259" key="8">
    <source>
        <dbReference type="PROSITE" id="PS50109"/>
    </source>
</evidence>
<dbReference type="SUPFAM" id="SSF55874">
    <property type="entry name" value="ATPase domain of HSP90 chaperone/DNA topoisomerase II/histidine kinase"/>
    <property type="match status" value="1"/>
</dbReference>
<name>A0A315Z4J5_SEDFL</name>
<evidence type="ECO:0000256" key="4">
    <source>
        <dbReference type="ARBA" id="ARBA00022777"/>
    </source>
</evidence>
<dbReference type="InterPro" id="IPR050482">
    <property type="entry name" value="Sensor_HK_TwoCompSys"/>
</dbReference>
<keyword evidence="6" id="KW-0802">TPR repeat</keyword>
<keyword evidence="7" id="KW-0812">Transmembrane</keyword>
<dbReference type="PANTHER" id="PTHR24421:SF10">
    <property type="entry name" value="NITRATE_NITRITE SENSOR PROTEIN NARQ"/>
    <property type="match status" value="1"/>
</dbReference>
<dbReference type="SMART" id="SM00387">
    <property type="entry name" value="HATPase_c"/>
    <property type="match status" value="1"/>
</dbReference>
<keyword evidence="4 9" id="KW-0418">Kinase</keyword>
<dbReference type="Pfam" id="PF02518">
    <property type="entry name" value="HATPase_c"/>
    <property type="match status" value="1"/>
</dbReference>
<comment type="caution">
    <text evidence="9">The sequence shown here is derived from an EMBL/GenBank/DDBJ whole genome shotgun (WGS) entry which is preliminary data.</text>
</comment>
<dbReference type="PROSITE" id="PS50005">
    <property type="entry name" value="TPR"/>
    <property type="match status" value="1"/>
</dbReference>
<dbReference type="Gene3D" id="3.30.565.10">
    <property type="entry name" value="Histidine kinase-like ATPase, C-terminal domain"/>
    <property type="match status" value="1"/>
</dbReference>
<dbReference type="EMBL" id="QGDO01000008">
    <property type="protein sequence ID" value="PWJ38004.1"/>
    <property type="molecule type" value="Genomic_DNA"/>
</dbReference>
<accession>A0A315Z4J5</accession>
<proteinExistence type="predicted"/>
<sequence length="619" mass="70141">MKTSIKAFHLLMGFFCLIIGTVYGQNQRIADSLKIIYEQGYNDDSIRFEHLRKLAFNEVNDLSLSIKYADELIELAKKKENNLYLFRGHHIKGYKLRDFGELDSATDAFINALHAAQKAQFKPGIGTSYSSIADVYKISGNHDVAIQYYKKAIGILRESSDSLTLAGIILNTGDEYLTIQKYDSALLFFEESGELFRKVNYPIGSVYNLGNMGMVYANTGKYTLAQDCINEAIQMLETSEDFYPICFYLLTISDIYKDKEDHANAIQTAKRSLDIAERHGMKQQISDANQKLYELYELKKDDQKALSHYKAHIAFRDSVNNLESVQNLADLRTNFEINLREKEISILEKEQKLDRGYILISLVLLLFAVVLILYFRQNLKNTKLLALSQRKAHERDIENLLNKQETKALQAMLNGSEQERKRIAQDLHNHFGSLMATIKVNVNAIEENQAPNKPTLEKLVNKACNDIRSISHELNMGISENFGLVPAIKELIQHLQVAKDISVELSCSVGDSQLELEDEILIYRVVQELISNALKHAQATKLSVMLTCFEDDELINILIEDNGKGFSPEKIAKKSSGIGLDSLTKMIEERSGELKIDSHPKRGTTISVDLPIHISQVIL</sequence>
<dbReference type="GO" id="GO:0004673">
    <property type="term" value="F:protein histidine kinase activity"/>
    <property type="evidence" value="ECO:0007669"/>
    <property type="project" value="UniProtKB-EC"/>
</dbReference>
<evidence type="ECO:0000256" key="6">
    <source>
        <dbReference type="PROSITE-ProRule" id="PRU00339"/>
    </source>
</evidence>
<dbReference type="EC" id="2.7.13.3" evidence="2"/>
<dbReference type="Gene3D" id="1.20.5.1930">
    <property type="match status" value="1"/>
</dbReference>
<dbReference type="InterPro" id="IPR005467">
    <property type="entry name" value="His_kinase_dom"/>
</dbReference>
<keyword evidence="7" id="KW-0472">Membrane</keyword>
<evidence type="ECO:0000313" key="9">
    <source>
        <dbReference type="EMBL" id="PWJ38004.1"/>
    </source>
</evidence>
<dbReference type="PROSITE" id="PS50109">
    <property type="entry name" value="HIS_KIN"/>
    <property type="match status" value="1"/>
</dbReference>
<dbReference type="Proteomes" id="UP000245535">
    <property type="component" value="Unassembled WGS sequence"/>
</dbReference>
<keyword evidence="10" id="KW-1185">Reference proteome</keyword>
<feature type="transmembrane region" description="Helical" evidence="7">
    <location>
        <begin position="356"/>
        <end position="375"/>
    </location>
</feature>
<feature type="domain" description="Histidine kinase" evidence="8">
    <location>
        <begin position="422"/>
        <end position="614"/>
    </location>
</feature>
<reference evidence="9 10" key="1">
    <citation type="submission" date="2018-03" db="EMBL/GenBank/DDBJ databases">
        <title>Genomic Encyclopedia of Archaeal and Bacterial Type Strains, Phase II (KMG-II): from individual species to whole genera.</title>
        <authorList>
            <person name="Goeker M."/>
        </authorList>
    </citation>
    <scope>NUCLEOTIDE SEQUENCE [LARGE SCALE GENOMIC DNA]</scope>
    <source>
        <strain evidence="9 10">DSM 28229</strain>
    </source>
</reference>
<keyword evidence="5" id="KW-0902">Two-component regulatory system</keyword>
<evidence type="ECO:0000256" key="3">
    <source>
        <dbReference type="ARBA" id="ARBA00022679"/>
    </source>
</evidence>
<comment type="catalytic activity">
    <reaction evidence="1">
        <text>ATP + protein L-histidine = ADP + protein N-phospho-L-histidine.</text>
        <dbReference type="EC" id="2.7.13.3"/>
    </reaction>
</comment>
<evidence type="ECO:0000256" key="7">
    <source>
        <dbReference type="SAM" id="Phobius"/>
    </source>
</evidence>
<dbReference type="InterPro" id="IPR004358">
    <property type="entry name" value="Sig_transdc_His_kin-like_C"/>
</dbReference>
<keyword evidence="7" id="KW-1133">Transmembrane helix</keyword>
<dbReference type="OrthoDB" id="9760839at2"/>
<evidence type="ECO:0000256" key="5">
    <source>
        <dbReference type="ARBA" id="ARBA00023012"/>
    </source>
</evidence>
<dbReference type="AlphaFoldDB" id="A0A315Z4J5"/>
<dbReference type="PRINTS" id="PR00344">
    <property type="entry name" value="BCTRLSENSOR"/>
</dbReference>
<dbReference type="Pfam" id="PF13424">
    <property type="entry name" value="TPR_12"/>
    <property type="match status" value="1"/>
</dbReference>
<organism evidence="9 10">
    <name type="scientific">Sediminitomix flava</name>
    <dbReference type="NCBI Taxonomy" id="379075"/>
    <lineage>
        <taxon>Bacteria</taxon>
        <taxon>Pseudomonadati</taxon>
        <taxon>Bacteroidota</taxon>
        <taxon>Cytophagia</taxon>
        <taxon>Cytophagales</taxon>
        <taxon>Flammeovirgaceae</taxon>
        <taxon>Sediminitomix</taxon>
    </lineage>
</organism>
<dbReference type="Gene3D" id="1.25.40.10">
    <property type="entry name" value="Tetratricopeptide repeat domain"/>
    <property type="match status" value="2"/>
</dbReference>
<evidence type="ECO:0000256" key="1">
    <source>
        <dbReference type="ARBA" id="ARBA00000085"/>
    </source>
</evidence>
<dbReference type="InterPro" id="IPR019734">
    <property type="entry name" value="TPR_rpt"/>
</dbReference>
<evidence type="ECO:0000256" key="2">
    <source>
        <dbReference type="ARBA" id="ARBA00012438"/>
    </source>
</evidence>
<dbReference type="InterPro" id="IPR036890">
    <property type="entry name" value="HATPase_C_sf"/>
</dbReference>
<dbReference type="PANTHER" id="PTHR24421">
    <property type="entry name" value="NITRATE/NITRITE SENSOR PROTEIN NARX-RELATED"/>
    <property type="match status" value="1"/>
</dbReference>
<evidence type="ECO:0000313" key="10">
    <source>
        <dbReference type="Proteomes" id="UP000245535"/>
    </source>
</evidence>
<dbReference type="CDD" id="cd16917">
    <property type="entry name" value="HATPase_UhpB-NarQ-NarX-like"/>
    <property type="match status" value="1"/>
</dbReference>
<dbReference type="GO" id="GO:0000160">
    <property type="term" value="P:phosphorelay signal transduction system"/>
    <property type="evidence" value="ECO:0007669"/>
    <property type="project" value="UniProtKB-KW"/>
</dbReference>
<keyword evidence="3" id="KW-0808">Transferase</keyword>
<dbReference type="SUPFAM" id="SSF48452">
    <property type="entry name" value="TPR-like"/>
    <property type="match status" value="2"/>
</dbReference>
<dbReference type="RefSeq" id="WP_109622231.1">
    <property type="nucleotide sequence ID" value="NZ_QGDO01000008.1"/>
</dbReference>
<dbReference type="InterPro" id="IPR011990">
    <property type="entry name" value="TPR-like_helical_dom_sf"/>
</dbReference>
<dbReference type="SMART" id="SM00028">
    <property type="entry name" value="TPR"/>
    <property type="match status" value="6"/>
</dbReference>
<dbReference type="InterPro" id="IPR003594">
    <property type="entry name" value="HATPase_dom"/>
</dbReference>
<gene>
    <name evidence="9" type="ORF">BC781_108139</name>
</gene>
<feature type="repeat" description="TPR" evidence="6">
    <location>
        <begin position="126"/>
        <end position="159"/>
    </location>
</feature>
<protein>
    <recommendedName>
        <fullName evidence="2">histidine kinase</fullName>
        <ecNumber evidence="2">2.7.13.3</ecNumber>
    </recommendedName>
</protein>